<dbReference type="PANTHER" id="PTHR42920">
    <property type="entry name" value="OS03G0707200 PROTEIN-RELATED"/>
    <property type="match status" value="1"/>
</dbReference>
<gene>
    <name evidence="9" type="ORF">Rhe02_30440</name>
</gene>
<evidence type="ECO:0000256" key="3">
    <source>
        <dbReference type="ARBA" id="ARBA00022475"/>
    </source>
</evidence>
<dbReference type="InterPro" id="IPR000620">
    <property type="entry name" value="EamA_dom"/>
</dbReference>
<dbReference type="RefSeq" id="WP_203908853.1">
    <property type="nucleotide sequence ID" value="NZ_BONY01000016.1"/>
</dbReference>
<evidence type="ECO:0000256" key="6">
    <source>
        <dbReference type="ARBA" id="ARBA00023136"/>
    </source>
</evidence>
<feature type="transmembrane region" description="Helical" evidence="7">
    <location>
        <begin position="99"/>
        <end position="119"/>
    </location>
</feature>
<evidence type="ECO:0000259" key="8">
    <source>
        <dbReference type="Pfam" id="PF00892"/>
    </source>
</evidence>
<dbReference type="InterPro" id="IPR051258">
    <property type="entry name" value="Diverse_Substrate_Transporter"/>
</dbReference>
<feature type="transmembrane region" description="Helical" evidence="7">
    <location>
        <begin position="282"/>
        <end position="301"/>
    </location>
</feature>
<proteinExistence type="inferred from homology"/>
<keyword evidence="10" id="KW-1185">Reference proteome</keyword>
<keyword evidence="6 7" id="KW-0472">Membrane</keyword>
<dbReference type="Pfam" id="PF00892">
    <property type="entry name" value="EamA"/>
    <property type="match status" value="2"/>
</dbReference>
<name>A0A8J3VGB8_9ACTN</name>
<dbReference type="GO" id="GO:0005886">
    <property type="term" value="C:plasma membrane"/>
    <property type="evidence" value="ECO:0007669"/>
    <property type="project" value="UniProtKB-SubCell"/>
</dbReference>
<dbReference type="Gene3D" id="1.10.3730.20">
    <property type="match status" value="1"/>
</dbReference>
<dbReference type="PANTHER" id="PTHR42920:SF5">
    <property type="entry name" value="EAMA DOMAIN-CONTAINING PROTEIN"/>
    <property type="match status" value="1"/>
</dbReference>
<keyword evidence="5 7" id="KW-1133">Transmembrane helix</keyword>
<feature type="transmembrane region" description="Helical" evidence="7">
    <location>
        <begin position="156"/>
        <end position="175"/>
    </location>
</feature>
<feature type="transmembrane region" description="Helical" evidence="7">
    <location>
        <begin position="187"/>
        <end position="206"/>
    </location>
</feature>
<comment type="subcellular location">
    <subcellularLocation>
        <location evidence="1">Cell membrane</location>
        <topology evidence="1">Multi-pass membrane protein</topology>
    </subcellularLocation>
</comment>
<keyword evidence="4 7" id="KW-0812">Transmembrane</keyword>
<dbReference type="EMBL" id="BONY01000016">
    <property type="protein sequence ID" value="GIH04977.1"/>
    <property type="molecule type" value="Genomic_DNA"/>
</dbReference>
<evidence type="ECO:0000256" key="7">
    <source>
        <dbReference type="SAM" id="Phobius"/>
    </source>
</evidence>
<dbReference type="SUPFAM" id="SSF103481">
    <property type="entry name" value="Multidrug resistance efflux transporter EmrE"/>
    <property type="match status" value="2"/>
</dbReference>
<dbReference type="InterPro" id="IPR037185">
    <property type="entry name" value="EmrE-like"/>
</dbReference>
<keyword evidence="3" id="KW-1003">Cell membrane</keyword>
<comment type="caution">
    <text evidence="9">The sequence shown here is derived from an EMBL/GenBank/DDBJ whole genome shotgun (WGS) entry which is preliminary data.</text>
</comment>
<feature type="transmembrane region" description="Helical" evidence="7">
    <location>
        <begin position="44"/>
        <end position="62"/>
    </location>
</feature>
<organism evidence="9 10">
    <name type="scientific">Rhizocola hellebori</name>
    <dbReference type="NCBI Taxonomy" id="1392758"/>
    <lineage>
        <taxon>Bacteria</taxon>
        <taxon>Bacillati</taxon>
        <taxon>Actinomycetota</taxon>
        <taxon>Actinomycetes</taxon>
        <taxon>Micromonosporales</taxon>
        <taxon>Micromonosporaceae</taxon>
        <taxon>Rhizocola</taxon>
    </lineage>
</organism>
<evidence type="ECO:0000256" key="4">
    <source>
        <dbReference type="ARBA" id="ARBA00022692"/>
    </source>
</evidence>
<feature type="domain" description="EamA" evidence="8">
    <location>
        <begin position="157"/>
        <end position="297"/>
    </location>
</feature>
<feature type="transmembrane region" description="Helical" evidence="7">
    <location>
        <begin position="74"/>
        <end position="93"/>
    </location>
</feature>
<feature type="transmembrane region" description="Helical" evidence="7">
    <location>
        <begin position="257"/>
        <end position="276"/>
    </location>
</feature>
<reference evidence="9" key="1">
    <citation type="submission" date="2021-01" db="EMBL/GenBank/DDBJ databases">
        <title>Whole genome shotgun sequence of Rhizocola hellebori NBRC 109834.</title>
        <authorList>
            <person name="Komaki H."/>
            <person name="Tamura T."/>
        </authorList>
    </citation>
    <scope>NUCLEOTIDE SEQUENCE</scope>
    <source>
        <strain evidence="9">NBRC 109834</strain>
    </source>
</reference>
<dbReference type="Proteomes" id="UP000612899">
    <property type="component" value="Unassembled WGS sequence"/>
</dbReference>
<sequence length="330" mass="34387">MPFRPRPALGVSMVAVAALLFAINGSVSKVILQAGIQARDLTTFRAAGSCLALLIAGVILRPGPTRFRVTVRELPLLLAFGVIGYFVVPMLYFVGLSRLPVGIALLLQYTAPLFVALWARFGRRQQVRPRLWIGFGLSLAGLAIVADVGGALKLDALGVAAALLCALLFALYFLLGERQVANRDAISVTAWGFGVAALAGLLTRGAGGRLPDWSSLAGTTAGGTPIWLLCIYLIIGGSVCSYALIAASLRHLPPTSVGMIAMLEPVLGSAVAWIALGESLTATQLVGGVVLLAGVGLAETARVGVRHNESHAPIEDTVLAPQRHSSPAKT</sequence>
<protein>
    <submittedName>
        <fullName evidence="9">Permease</fullName>
    </submittedName>
</protein>
<feature type="transmembrane region" description="Helical" evidence="7">
    <location>
        <begin position="131"/>
        <end position="150"/>
    </location>
</feature>
<evidence type="ECO:0000256" key="1">
    <source>
        <dbReference type="ARBA" id="ARBA00004651"/>
    </source>
</evidence>
<evidence type="ECO:0000256" key="5">
    <source>
        <dbReference type="ARBA" id="ARBA00022989"/>
    </source>
</evidence>
<evidence type="ECO:0000313" key="9">
    <source>
        <dbReference type="EMBL" id="GIH04977.1"/>
    </source>
</evidence>
<dbReference type="AlphaFoldDB" id="A0A8J3VGB8"/>
<evidence type="ECO:0000313" key="10">
    <source>
        <dbReference type="Proteomes" id="UP000612899"/>
    </source>
</evidence>
<comment type="similarity">
    <text evidence="2">Belongs to the EamA transporter family.</text>
</comment>
<feature type="domain" description="EamA" evidence="8">
    <location>
        <begin position="9"/>
        <end position="145"/>
    </location>
</feature>
<feature type="transmembrane region" description="Helical" evidence="7">
    <location>
        <begin position="226"/>
        <end position="245"/>
    </location>
</feature>
<accession>A0A8J3VGB8</accession>
<evidence type="ECO:0000256" key="2">
    <source>
        <dbReference type="ARBA" id="ARBA00007362"/>
    </source>
</evidence>